<dbReference type="GO" id="GO:0008233">
    <property type="term" value="F:peptidase activity"/>
    <property type="evidence" value="ECO:0007669"/>
    <property type="project" value="UniProtKB-KW"/>
</dbReference>
<reference evidence="2 3" key="1">
    <citation type="submission" date="2020-08" db="EMBL/GenBank/DDBJ databases">
        <title>Genomic Encyclopedia of Type Strains, Phase IV (KMG-IV): sequencing the most valuable type-strain genomes for metagenomic binning, comparative biology and taxonomic classification.</title>
        <authorList>
            <person name="Goeker M."/>
        </authorList>
    </citation>
    <scope>NUCLEOTIDE SEQUENCE [LARGE SCALE GENOMIC DNA]</scope>
    <source>
        <strain evidence="2 3">DSM 12251</strain>
    </source>
</reference>
<evidence type="ECO:0000313" key="3">
    <source>
        <dbReference type="Proteomes" id="UP000534294"/>
    </source>
</evidence>
<keyword evidence="3" id="KW-1185">Reference proteome</keyword>
<feature type="domain" description="Transglutaminase-like" evidence="1">
    <location>
        <begin position="176"/>
        <end position="247"/>
    </location>
</feature>
<name>A0A7W8DP18_9BACT</name>
<dbReference type="PANTHER" id="PTHR33490">
    <property type="entry name" value="BLR5614 PROTEIN-RELATED"/>
    <property type="match status" value="1"/>
</dbReference>
<evidence type="ECO:0000313" key="2">
    <source>
        <dbReference type="EMBL" id="MBB5037174.1"/>
    </source>
</evidence>
<keyword evidence="2" id="KW-0645">Protease</keyword>
<dbReference type="Pfam" id="PF08379">
    <property type="entry name" value="Bact_transglu_N"/>
    <property type="match status" value="1"/>
</dbReference>
<dbReference type="PANTHER" id="PTHR33490:SF7">
    <property type="entry name" value="BLR2979 PROTEIN"/>
    <property type="match status" value="1"/>
</dbReference>
<keyword evidence="2" id="KW-0378">Hydrolase</keyword>
<dbReference type="Pfam" id="PF01841">
    <property type="entry name" value="Transglut_core"/>
    <property type="match status" value="1"/>
</dbReference>
<dbReference type="Proteomes" id="UP000534294">
    <property type="component" value="Unassembled WGS sequence"/>
</dbReference>
<dbReference type="GO" id="GO:0006508">
    <property type="term" value="P:proteolysis"/>
    <property type="evidence" value="ECO:0007669"/>
    <property type="project" value="UniProtKB-KW"/>
</dbReference>
<dbReference type="InterPro" id="IPR002931">
    <property type="entry name" value="Transglutaminase-like"/>
</dbReference>
<accession>A0A7W8DP18</accession>
<dbReference type="AlphaFoldDB" id="A0A7W8DP18"/>
<evidence type="ECO:0000259" key="1">
    <source>
        <dbReference type="SMART" id="SM00460"/>
    </source>
</evidence>
<proteinExistence type="predicted"/>
<dbReference type="InterPro" id="IPR013589">
    <property type="entry name" value="Bac_transglu_N"/>
</dbReference>
<comment type="caution">
    <text evidence="2">The sequence shown here is derived from an EMBL/GenBank/DDBJ whole genome shotgun (WGS) entry which is preliminary data.</text>
</comment>
<gene>
    <name evidence="2" type="ORF">HNQ64_001416</name>
</gene>
<dbReference type="SMART" id="SM00460">
    <property type="entry name" value="TGc"/>
    <property type="match status" value="1"/>
</dbReference>
<protein>
    <submittedName>
        <fullName evidence="2">Transglutaminase-like putative cysteine protease</fullName>
    </submittedName>
</protein>
<sequence length="293" mass="32761">MRYNIIHRTTYNYESPVTVGHYTARLEPRALPFQECPWHELTIRPEPVQRSERSDYFGNTSVYFEIEGSHQKLEVIARSLVEVERAQPFDSSSTPPWETIRDACRSDVFNPTTAAGELTYASTLIPVGAQFADYARPSFPPKRPILEAVCDLNRRINEDFIFDPTATDYATPVEKALKQRRGVCQDFAQVMIACIRSLGLPARYVSGYLETLPPPGQVKLVGADASHAWISVYCGETCGWMDADPTNNVLPSERHITVAWGRDFADVSPLRGVTIGAGEQRLLVAVDVLPDPD</sequence>
<dbReference type="SUPFAM" id="SSF54001">
    <property type="entry name" value="Cysteine proteinases"/>
    <property type="match status" value="1"/>
</dbReference>
<dbReference type="RefSeq" id="WP_184206817.1">
    <property type="nucleotide sequence ID" value="NZ_JACHIF010000002.1"/>
</dbReference>
<dbReference type="EMBL" id="JACHIF010000002">
    <property type="protein sequence ID" value="MBB5037174.1"/>
    <property type="molecule type" value="Genomic_DNA"/>
</dbReference>
<dbReference type="InterPro" id="IPR038765">
    <property type="entry name" value="Papain-like_cys_pep_sf"/>
</dbReference>
<dbReference type="Gene3D" id="3.10.620.30">
    <property type="match status" value="1"/>
</dbReference>
<organism evidence="2 3">
    <name type="scientific">Prosthecobacter dejongeii</name>
    <dbReference type="NCBI Taxonomy" id="48465"/>
    <lineage>
        <taxon>Bacteria</taxon>
        <taxon>Pseudomonadati</taxon>
        <taxon>Verrucomicrobiota</taxon>
        <taxon>Verrucomicrobiia</taxon>
        <taxon>Verrucomicrobiales</taxon>
        <taxon>Verrucomicrobiaceae</taxon>
        <taxon>Prosthecobacter</taxon>
    </lineage>
</organism>